<reference evidence="7" key="2">
    <citation type="submission" date="2025-08" db="UniProtKB">
        <authorList>
            <consortium name="Ensembl"/>
        </authorList>
    </citation>
    <scope>IDENTIFICATION</scope>
</reference>
<dbReference type="Pfam" id="PF13499">
    <property type="entry name" value="EF-hand_7"/>
    <property type="match status" value="1"/>
</dbReference>
<keyword evidence="3" id="KW-0677">Repeat</keyword>
<keyword evidence="5" id="KW-0732">Signal</keyword>
<dbReference type="Ensembl" id="ENSCSAVT00000016621.1">
    <property type="protein sequence ID" value="ENSCSAVP00000016440.1"/>
    <property type="gene ID" value="ENSCSAVG00000009667.1"/>
</dbReference>
<evidence type="ECO:0000256" key="3">
    <source>
        <dbReference type="ARBA" id="ARBA00022737"/>
    </source>
</evidence>
<evidence type="ECO:0000256" key="1">
    <source>
        <dbReference type="ARBA" id="ARBA00006431"/>
    </source>
</evidence>
<dbReference type="GO" id="GO:0005509">
    <property type="term" value="F:calcium ion binding"/>
    <property type="evidence" value="ECO:0007669"/>
    <property type="project" value="InterPro"/>
</dbReference>
<dbReference type="InterPro" id="IPR018247">
    <property type="entry name" value="EF_Hand_1_Ca_BS"/>
</dbReference>
<feature type="signal peptide" evidence="5">
    <location>
        <begin position="1"/>
        <end position="20"/>
    </location>
</feature>
<dbReference type="InterPro" id="IPR011992">
    <property type="entry name" value="EF-hand-dom_pair"/>
</dbReference>
<dbReference type="HOGENOM" id="CLU_044718_1_0_1"/>
<dbReference type="SUPFAM" id="SSF47473">
    <property type="entry name" value="EF-hand"/>
    <property type="match status" value="1"/>
</dbReference>
<dbReference type="GO" id="GO:0005783">
    <property type="term" value="C:endoplasmic reticulum"/>
    <property type="evidence" value="ECO:0007669"/>
    <property type="project" value="TreeGrafter"/>
</dbReference>
<dbReference type="InParanoid" id="H2ZFS4"/>
<keyword evidence="4" id="KW-0106">Calcium</keyword>
<feature type="domain" description="EF-hand" evidence="6">
    <location>
        <begin position="114"/>
        <end position="149"/>
    </location>
</feature>
<dbReference type="AlphaFoldDB" id="H2ZFS4"/>
<dbReference type="Proteomes" id="UP000007875">
    <property type="component" value="Unassembled WGS sequence"/>
</dbReference>
<dbReference type="eggNOG" id="KOG4251">
    <property type="taxonomic scope" value="Eukaryota"/>
</dbReference>
<dbReference type="PROSITE" id="PS00018">
    <property type="entry name" value="EF_HAND_1"/>
    <property type="match status" value="2"/>
</dbReference>
<evidence type="ECO:0000256" key="4">
    <source>
        <dbReference type="ARBA" id="ARBA00022837"/>
    </source>
</evidence>
<accession>H2ZFS4</accession>
<evidence type="ECO:0000313" key="8">
    <source>
        <dbReference type="Proteomes" id="UP000007875"/>
    </source>
</evidence>
<evidence type="ECO:0000313" key="7">
    <source>
        <dbReference type="Ensembl" id="ENSCSAVP00000016440.1"/>
    </source>
</evidence>
<organism evidence="7 8">
    <name type="scientific">Ciona savignyi</name>
    <name type="common">Pacific transparent sea squirt</name>
    <dbReference type="NCBI Taxonomy" id="51511"/>
    <lineage>
        <taxon>Eukaryota</taxon>
        <taxon>Metazoa</taxon>
        <taxon>Chordata</taxon>
        <taxon>Tunicata</taxon>
        <taxon>Ascidiacea</taxon>
        <taxon>Phlebobranchia</taxon>
        <taxon>Cionidae</taxon>
        <taxon>Ciona</taxon>
    </lineage>
</organism>
<dbReference type="Gene3D" id="1.10.238.10">
    <property type="entry name" value="EF-hand"/>
    <property type="match status" value="2"/>
</dbReference>
<keyword evidence="8" id="KW-1185">Reference proteome</keyword>
<dbReference type="PANTHER" id="PTHR10827:SF98">
    <property type="entry name" value="45 KDA CALCIUM-BINDING PROTEIN"/>
    <property type="match status" value="1"/>
</dbReference>
<dbReference type="GeneTree" id="ENSGT01010000222360"/>
<dbReference type="FunCoup" id="H2ZFS4">
    <property type="interactions" value="48"/>
</dbReference>
<sequence>MLRKILLFLVTLLFVETCNGKSILMMVKENAQDNKALKDIPLDAEKQNENGVVIDQIDEDIGNLELSDLGIAPPKHLDAVKFGRDGNINSKYHKEVFLGEEVKKFENGDYELKEQKSQLIKIFKMIDENGDGELDENELSKWVLHKTKEHFEEAKLASEHKFNELDNDKDGSVSWNEYLVEFLGRRNFNRQEVAQKLHDKVKIEVDKKLREEIDDAHDKWLQATSLKLMQNKENASRDGDPDMSVAEFRDFQHPETGREMLEYLVQEFLHDMDTDGDEVLTVQEYISVGSDVDVDTQDDDWAKERRTEFRNVIDQNSDGKVTK</sequence>
<feature type="chain" id="PRO_5003578957" description="EF-hand domain-containing protein" evidence="5">
    <location>
        <begin position="21"/>
        <end position="323"/>
    </location>
</feature>
<evidence type="ECO:0000259" key="6">
    <source>
        <dbReference type="PROSITE" id="PS50222"/>
    </source>
</evidence>
<keyword evidence="2" id="KW-0479">Metal-binding</keyword>
<dbReference type="PROSITE" id="PS50222">
    <property type="entry name" value="EF_HAND_2"/>
    <property type="match status" value="1"/>
</dbReference>
<evidence type="ECO:0000256" key="2">
    <source>
        <dbReference type="ARBA" id="ARBA00022723"/>
    </source>
</evidence>
<name>H2ZFS4_CIOSA</name>
<protein>
    <recommendedName>
        <fullName evidence="6">EF-hand domain-containing protein</fullName>
    </recommendedName>
</protein>
<dbReference type="SMART" id="SM00054">
    <property type="entry name" value="EFh"/>
    <property type="match status" value="2"/>
</dbReference>
<comment type="similarity">
    <text evidence="1">Belongs to the CREC family.</text>
</comment>
<dbReference type="PANTHER" id="PTHR10827">
    <property type="entry name" value="RETICULOCALBIN"/>
    <property type="match status" value="1"/>
</dbReference>
<dbReference type="GO" id="GO:0017156">
    <property type="term" value="P:calcium-ion regulated exocytosis"/>
    <property type="evidence" value="ECO:0007669"/>
    <property type="project" value="TreeGrafter"/>
</dbReference>
<dbReference type="InterPro" id="IPR002048">
    <property type="entry name" value="EF_hand_dom"/>
</dbReference>
<evidence type="ECO:0000256" key="5">
    <source>
        <dbReference type="SAM" id="SignalP"/>
    </source>
</evidence>
<reference evidence="8" key="1">
    <citation type="submission" date="2003-08" db="EMBL/GenBank/DDBJ databases">
        <authorList>
            <person name="Birren B."/>
            <person name="Nusbaum C."/>
            <person name="Abebe A."/>
            <person name="Abouelleil A."/>
            <person name="Adekoya E."/>
            <person name="Ait-zahra M."/>
            <person name="Allen N."/>
            <person name="Allen T."/>
            <person name="An P."/>
            <person name="Anderson M."/>
            <person name="Anderson S."/>
            <person name="Arachchi H."/>
            <person name="Armbruster J."/>
            <person name="Bachantsang P."/>
            <person name="Baldwin J."/>
            <person name="Barry A."/>
            <person name="Bayul T."/>
            <person name="Blitshsteyn B."/>
            <person name="Bloom T."/>
            <person name="Blye J."/>
            <person name="Boguslavskiy L."/>
            <person name="Borowsky M."/>
            <person name="Boukhgalter B."/>
            <person name="Brunache A."/>
            <person name="Butler J."/>
            <person name="Calixte N."/>
            <person name="Calvo S."/>
            <person name="Camarata J."/>
            <person name="Campo K."/>
            <person name="Chang J."/>
            <person name="Cheshatsang Y."/>
            <person name="Citroen M."/>
            <person name="Collymore A."/>
            <person name="Considine T."/>
            <person name="Cook A."/>
            <person name="Cooke P."/>
            <person name="Corum B."/>
            <person name="Cuomo C."/>
            <person name="David R."/>
            <person name="Dawoe T."/>
            <person name="Degray S."/>
            <person name="Dodge S."/>
            <person name="Dooley K."/>
            <person name="Dorje P."/>
            <person name="Dorjee K."/>
            <person name="Dorris L."/>
            <person name="Duffey N."/>
            <person name="Dupes A."/>
            <person name="Elkins T."/>
            <person name="Engels R."/>
            <person name="Erickson J."/>
            <person name="Farina A."/>
            <person name="Faro S."/>
            <person name="Ferreira P."/>
            <person name="Fischer H."/>
            <person name="Fitzgerald M."/>
            <person name="Foley K."/>
            <person name="Gage D."/>
            <person name="Galagan J."/>
            <person name="Gearin G."/>
            <person name="Gnerre S."/>
            <person name="Gnirke A."/>
            <person name="Goyette A."/>
            <person name="Graham J."/>
            <person name="Grandbois E."/>
            <person name="Gyaltsen K."/>
            <person name="Hafez N."/>
            <person name="Hagopian D."/>
            <person name="Hagos B."/>
            <person name="Hall J."/>
            <person name="Hatcher B."/>
            <person name="Heller A."/>
            <person name="Higgins H."/>
            <person name="Honan T."/>
            <person name="Horn A."/>
            <person name="Houde N."/>
            <person name="Hughes L."/>
            <person name="Hulme W."/>
            <person name="Husby E."/>
            <person name="Iliev I."/>
            <person name="Jaffe D."/>
            <person name="Jones C."/>
            <person name="Kamal M."/>
            <person name="Kamat A."/>
            <person name="Kamvysselis M."/>
            <person name="Karlsson E."/>
            <person name="Kells C."/>
            <person name="Kieu A."/>
            <person name="Kisner P."/>
            <person name="Kodira C."/>
            <person name="Kulbokas E."/>
            <person name="Labutti K."/>
            <person name="Lama D."/>
            <person name="Landers T."/>
            <person name="Leger J."/>
            <person name="Levine S."/>
            <person name="Lewis D."/>
            <person name="Lewis T."/>
            <person name="Lindblad-toh K."/>
            <person name="Liu X."/>
            <person name="Lokyitsang T."/>
            <person name="Lokyitsang Y."/>
            <person name="Lucien O."/>
            <person name="Lui A."/>
            <person name="Ma L.J."/>
            <person name="Mabbitt R."/>
            <person name="Macdonald J."/>
            <person name="Maclean C."/>
            <person name="Major J."/>
            <person name="Manning J."/>
            <person name="Marabella R."/>
            <person name="Maru K."/>
            <person name="Matthews C."/>
            <person name="Mauceli E."/>
            <person name="Mccarthy M."/>
            <person name="Mcdonough S."/>
            <person name="Mcghee T."/>
            <person name="Meldrim J."/>
            <person name="Meneus L."/>
            <person name="Mesirov J."/>
            <person name="Mihalev A."/>
            <person name="Mihova T."/>
            <person name="Mikkelsen T."/>
            <person name="Mlenga V."/>
            <person name="Moru K."/>
            <person name="Mozes J."/>
            <person name="Mulrain L."/>
            <person name="Munson G."/>
            <person name="Naylor J."/>
            <person name="Newes C."/>
            <person name="Nguyen C."/>
            <person name="Nguyen N."/>
            <person name="Nguyen T."/>
            <person name="Nicol R."/>
            <person name="Nielsen C."/>
            <person name="Nizzari M."/>
            <person name="Norbu C."/>
            <person name="Norbu N."/>
            <person name="O'donnell P."/>
            <person name="Okoawo O."/>
            <person name="O'leary S."/>
            <person name="Omotosho B."/>
            <person name="O'neill K."/>
            <person name="Osman S."/>
            <person name="Parker S."/>
            <person name="Perrin D."/>
            <person name="Phunkhang P."/>
            <person name="Piqani B."/>
            <person name="Purcell S."/>
            <person name="Rachupka T."/>
            <person name="Ramasamy U."/>
            <person name="Rameau R."/>
            <person name="Ray V."/>
            <person name="Raymond C."/>
            <person name="Retta R."/>
            <person name="Richardson S."/>
            <person name="Rise C."/>
            <person name="Rodriguez J."/>
            <person name="Rogers J."/>
            <person name="Rogov P."/>
            <person name="Rutman M."/>
            <person name="Schupbach R."/>
            <person name="Seaman C."/>
            <person name="Settipalli S."/>
            <person name="Sharpe T."/>
            <person name="Sheridan J."/>
            <person name="Sherpa N."/>
            <person name="Shi J."/>
            <person name="Smirnov S."/>
            <person name="Smith C."/>
            <person name="Sougnez C."/>
            <person name="Spencer B."/>
            <person name="Stalker J."/>
            <person name="Stange-thomann N."/>
            <person name="Stavropoulos S."/>
            <person name="Stetson K."/>
            <person name="Stone C."/>
            <person name="Stone S."/>
            <person name="Stubbs M."/>
            <person name="Talamas J."/>
            <person name="Tchuinga P."/>
            <person name="Tenzing P."/>
            <person name="Tesfaye S."/>
            <person name="Theodore J."/>
            <person name="Thoulutsang Y."/>
            <person name="Topham K."/>
            <person name="Towey S."/>
            <person name="Tsamla T."/>
            <person name="Tsomo N."/>
            <person name="Vallee D."/>
            <person name="Vassiliev H."/>
            <person name="Venkataraman V."/>
            <person name="Vinson J."/>
            <person name="Vo A."/>
            <person name="Wade C."/>
            <person name="Wang S."/>
            <person name="Wangchuk T."/>
            <person name="Wangdi T."/>
            <person name="Whittaker C."/>
            <person name="Wilkinson J."/>
            <person name="Wu Y."/>
            <person name="Wyman D."/>
            <person name="Yadav S."/>
            <person name="Yang S."/>
            <person name="Yang X."/>
            <person name="Yeager S."/>
            <person name="Yee E."/>
            <person name="Young G."/>
            <person name="Zainoun J."/>
            <person name="Zembeck L."/>
            <person name="Zimmer A."/>
            <person name="Zody M."/>
            <person name="Lander E."/>
        </authorList>
    </citation>
    <scope>NUCLEOTIDE SEQUENCE [LARGE SCALE GENOMIC DNA]</scope>
</reference>
<reference evidence="7" key="3">
    <citation type="submission" date="2025-09" db="UniProtKB">
        <authorList>
            <consortium name="Ensembl"/>
        </authorList>
    </citation>
    <scope>IDENTIFICATION</scope>
</reference>
<proteinExistence type="inferred from homology"/>